<sequence length="86" mass="9544">MIQPVNDNVFSPALCRAARGYLGWSQDELASRSSVSRSTIRDFEGHRHGLHRSTEAQLRLAFENEGLRFTNNAGFPGLMCCTSNEG</sequence>
<name>A0ABX5NPJ0_9HYPH</name>
<evidence type="ECO:0000313" key="3">
    <source>
        <dbReference type="Proteomes" id="UP000247536"/>
    </source>
</evidence>
<dbReference type="SUPFAM" id="SSF47413">
    <property type="entry name" value="lambda repressor-like DNA-binding domains"/>
    <property type="match status" value="1"/>
</dbReference>
<organism evidence="2 3">
    <name type="scientific">Rhizobium wuzhouense</name>
    <dbReference type="NCBI Taxonomy" id="1986026"/>
    <lineage>
        <taxon>Bacteria</taxon>
        <taxon>Pseudomonadati</taxon>
        <taxon>Pseudomonadota</taxon>
        <taxon>Alphaproteobacteria</taxon>
        <taxon>Hyphomicrobiales</taxon>
        <taxon>Rhizobiaceae</taxon>
        <taxon>Rhizobium/Agrobacterium group</taxon>
        <taxon>Rhizobium</taxon>
    </lineage>
</organism>
<dbReference type="InterPro" id="IPR010982">
    <property type="entry name" value="Lambda_DNA-bd_dom_sf"/>
</dbReference>
<dbReference type="Gene3D" id="1.10.260.40">
    <property type="entry name" value="lambda repressor-like DNA-binding domains"/>
    <property type="match status" value="1"/>
</dbReference>
<dbReference type="InterPro" id="IPR001387">
    <property type="entry name" value="Cro/C1-type_HTH"/>
</dbReference>
<evidence type="ECO:0000313" key="2">
    <source>
        <dbReference type="EMBL" id="PYB72431.1"/>
    </source>
</evidence>
<accession>A0ABX5NPJ0</accession>
<dbReference type="CDD" id="cd00093">
    <property type="entry name" value="HTH_XRE"/>
    <property type="match status" value="1"/>
</dbReference>
<dbReference type="EMBL" id="QJRY01000005">
    <property type="protein sequence ID" value="PYB72431.1"/>
    <property type="molecule type" value="Genomic_DNA"/>
</dbReference>
<reference evidence="2 3" key="1">
    <citation type="submission" date="2018-06" db="EMBL/GenBank/DDBJ databases">
        <title>Rhizobium wuzhouense sp. nov., isolated from roots of Oryza officinalis.</title>
        <authorList>
            <person name="Yuan T."/>
        </authorList>
    </citation>
    <scope>NUCLEOTIDE SEQUENCE [LARGE SCALE GENOMIC DNA]</scope>
    <source>
        <strain evidence="2 3">W44</strain>
    </source>
</reference>
<dbReference type="RefSeq" id="WP_110792432.1">
    <property type="nucleotide sequence ID" value="NZ_QJRY01000005.1"/>
</dbReference>
<feature type="domain" description="HTH cro/C1-type" evidence="1">
    <location>
        <begin position="16"/>
        <end position="44"/>
    </location>
</feature>
<proteinExistence type="predicted"/>
<comment type="caution">
    <text evidence="2">The sequence shown here is derived from an EMBL/GenBank/DDBJ whole genome shotgun (WGS) entry which is preliminary data.</text>
</comment>
<evidence type="ECO:0000259" key="1">
    <source>
        <dbReference type="PROSITE" id="PS50943"/>
    </source>
</evidence>
<gene>
    <name evidence="2" type="ORF">DMY87_14960</name>
</gene>
<dbReference type="Proteomes" id="UP000247536">
    <property type="component" value="Unassembled WGS sequence"/>
</dbReference>
<dbReference type="PROSITE" id="PS50943">
    <property type="entry name" value="HTH_CROC1"/>
    <property type="match status" value="1"/>
</dbReference>
<protein>
    <submittedName>
        <fullName evidence="2">Transcriptional regulator</fullName>
    </submittedName>
</protein>
<keyword evidence="3" id="KW-1185">Reference proteome</keyword>